<dbReference type="PANTHER" id="PTHR33490">
    <property type="entry name" value="BLR5614 PROTEIN-RELATED"/>
    <property type="match status" value="1"/>
</dbReference>
<dbReference type="Gene3D" id="2.60.40.2250">
    <property type="match status" value="1"/>
</dbReference>
<dbReference type="InterPro" id="IPR002931">
    <property type="entry name" value="Transglutaminase-like"/>
</dbReference>
<dbReference type="SUPFAM" id="SSF54001">
    <property type="entry name" value="Cysteine proteinases"/>
    <property type="match status" value="1"/>
</dbReference>
<dbReference type="Gene3D" id="3.10.620.30">
    <property type="match status" value="1"/>
</dbReference>
<evidence type="ECO:0000313" key="3">
    <source>
        <dbReference type="Proteomes" id="UP000270299"/>
    </source>
</evidence>
<dbReference type="EMBL" id="RCUV01000001">
    <property type="protein sequence ID" value="RLP73783.1"/>
    <property type="molecule type" value="Genomic_DNA"/>
</dbReference>
<name>A0A3L7A0G9_9MICO</name>
<gene>
    <name evidence="2" type="ORF">D9V29_00315</name>
</gene>
<dbReference type="Pfam" id="PF01841">
    <property type="entry name" value="Transglut_core"/>
    <property type="match status" value="1"/>
</dbReference>
<keyword evidence="3" id="KW-1185">Reference proteome</keyword>
<dbReference type="SMART" id="SM00460">
    <property type="entry name" value="TGc"/>
    <property type="match status" value="1"/>
</dbReference>
<dbReference type="OrthoDB" id="5438043at2"/>
<reference evidence="2 3" key="1">
    <citation type="submission" date="2018-10" db="EMBL/GenBank/DDBJ databases">
        <authorList>
            <person name="Li J."/>
        </authorList>
    </citation>
    <scope>NUCLEOTIDE SEQUENCE [LARGE SCALE GENOMIC DNA]</scope>
    <source>
        <strain evidence="2 3">CCTCC AB209002</strain>
    </source>
</reference>
<protein>
    <submittedName>
        <fullName evidence="2">Transglutaminase family protein</fullName>
    </submittedName>
</protein>
<comment type="caution">
    <text evidence="2">The sequence shown here is derived from an EMBL/GenBank/DDBJ whole genome shotgun (WGS) entry which is preliminary data.</text>
</comment>
<sequence>MHRTVSAHLEFRLDGPGDVVLSIAVAAGTPILSETLSVLVGGTETTPVELTDRHGSRLHRLSGYTGPVSVHYHAVVAGQRPVEPASALDHLLYLRPSRFAESDKLYGVARSRFGALRGQALLDAVSAFVFETLSYVPGASNAGDSAATTLASQRGVCRDYAHVVVALLRACDVPARIVSAYAPGLKPMDFHVLAEAWIDGHWRIVDATRLAPRQSLVRIATGRDGSDIAFLTSHHTQLTLDRVEVGAVAQMLPSDDQRVPVLLP</sequence>
<organism evidence="2 3">
    <name type="scientific">Mycetocola manganoxydans</name>
    <dbReference type="NCBI Taxonomy" id="699879"/>
    <lineage>
        <taxon>Bacteria</taxon>
        <taxon>Bacillati</taxon>
        <taxon>Actinomycetota</taxon>
        <taxon>Actinomycetes</taxon>
        <taxon>Micrococcales</taxon>
        <taxon>Microbacteriaceae</taxon>
        <taxon>Mycetocola</taxon>
    </lineage>
</organism>
<dbReference type="RefSeq" id="WP_121671333.1">
    <property type="nucleotide sequence ID" value="NZ_BMXM01000002.1"/>
</dbReference>
<dbReference type="PANTHER" id="PTHR33490:SF12">
    <property type="entry name" value="BLL5557 PROTEIN"/>
    <property type="match status" value="1"/>
</dbReference>
<dbReference type="Proteomes" id="UP000270299">
    <property type="component" value="Unassembled WGS sequence"/>
</dbReference>
<proteinExistence type="predicted"/>
<evidence type="ECO:0000259" key="1">
    <source>
        <dbReference type="SMART" id="SM00460"/>
    </source>
</evidence>
<dbReference type="AlphaFoldDB" id="A0A3L7A0G9"/>
<evidence type="ECO:0000313" key="2">
    <source>
        <dbReference type="EMBL" id="RLP73783.1"/>
    </source>
</evidence>
<dbReference type="InterPro" id="IPR038765">
    <property type="entry name" value="Papain-like_cys_pep_sf"/>
</dbReference>
<feature type="domain" description="Transglutaminase-like" evidence="1">
    <location>
        <begin position="149"/>
        <end position="209"/>
    </location>
</feature>
<accession>A0A3L7A0G9</accession>